<accession>A0A1B0ZVV8</accession>
<dbReference type="PANTHER" id="PTHR43081">
    <property type="entry name" value="ADENYLATE CYCLASE, TERMINAL-DIFFERENTIATION SPECIFIC-RELATED"/>
    <property type="match status" value="1"/>
</dbReference>
<dbReference type="PROSITE" id="PS50125">
    <property type="entry name" value="GUANYLATE_CYCLASE_2"/>
    <property type="match status" value="1"/>
</dbReference>
<dbReference type="Pfam" id="PF00211">
    <property type="entry name" value="Guanylate_cyc"/>
    <property type="match status" value="1"/>
</dbReference>
<dbReference type="SMART" id="SM00044">
    <property type="entry name" value="CYCc"/>
    <property type="match status" value="1"/>
</dbReference>
<dbReference type="OrthoDB" id="341967at2"/>
<feature type="transmembrane region" description="Helical" evidence="4">
    <location>
        <begin position="61"/>
        <end position="79"/>
    </location>
</feature>
<dbReference type="InterPro" id="IPR029787">
    <property type="entry name" value="Nucleotide_cyclase"/>
</dbReference>
<keyword evidence="2" id="KW-1003">Cell membrane</keyword>
<dbReference type="InterPro" id="IPR050697">
    <property type="entry name" value="Adenylyl/Guanylyl_Cyclase_3/4"/>
</dbReference>
<keyword evidence="4" id="KW-0812">Transmembrane</keyword>
<proteinExistence type="predicted"/>
<dbReference type="InterPro" id="IPR036010">
    <property type="entry name" value="2Fe-2S_ferredoxin-like_sf"/>
</dbReference>
<feature type="transmembrane region" description="Helical" evidence="4">
    <location>
        <begin position="20"/>
        <end position="41"/>
    </location>
</feature>
<feature type="domain" description="2Fe-2S ferredoxin-type" evidence="6">
    <location>
        <begin position="256"/>
        <end position="349"/>
    </location>
</feature>
<evidence type="ECO:0000256" key="1">
    <source>
        <dbReference type="ARBA" id="ARBA00004651"/>
    </source>
</evidence>
<dbReference type="GO" id="GO:0035556">
    <property type="term" value="P:intracellular signal transduction"/>
    <property type="evidence" value="ECO:0007669"/>
    <property type="project" value="InterPro"/>
</dbReference>
<dbReference type="InterPro" id="IPR012675">
    <property type="entry name" value="Beta-grasp_dom_sf"/>
</dbReference>
<dbReference type="SUPFAM" id="SSF54292">
    <property type="entry name" value="2Fe-2S ferredoxin-like"/>
    <property type="match status" value="1"/>
</dbReference>
<evidence type="ECO:0000313" key="8">
    <source>
        <dbReference type="Proteomes" id="UP000092565"/>
    </source>
</evidence>
<dbReference type="GO" id="GO:0051536">
    <property type="term" value="F:iron-sulfur cluster binding"/>
    <property type="evidence" value="ECO:0007669"/>
    <property type="project" value="InterPro"/>
</dbReference>
<dbReference type="PANTHER" id="PTHR43081:SF17">
    <property type="entry name" value="BLL5647 PROTEIN"/>
    <property type="match status" value="1"/>
</dbReference>
<sequence length="566" mass="62308">MTHALWQGNWIIRTRMVTGLVLFTYVFFHFINLGLALFSPAAVEAMQSARQIITRSVLGGVILYSALILHAGLALWQLTRRRSWRMTWNEAVQLGLGLLIPLQLLRHITYTRYAHELHNVNDEMGFILVLMWNSPSIWWQALLLLAVWIHGCMGLHYWLRLTRWWRRTQTYMIGLSVFIPTFALAGALSEGRRIYDLFVEGSQRAALMAGYNWPDQPTFLSLRENENLWIGLFLALLVLTGTAVLLQKALRKRRAVRITYVNGPVVSAEKGLTLLEMSRASGVPHTSLCGGKGRCTTCRVVVEDGLDALHPPSDAEARSLAAVRASSTMRLACQIRPTAPLTVCRMFRPDGRTTRAHASQGQERRLAILFLDIRGFTSRTEGQLPYDVVFLLNRFFDAIVPAITGAGGHVDKYLGDGLLAVFDAPSPAHSARAALNAAAAIGTALRTFNARLEEEDSSPVRIGIGLHLGDLVQGEIGSADHAPRTIIGDSVNAASRLEAETKALGVELLVSAAVLDASGFAAPESALQSFQLRGVAEPVTAIAALRAEDLFDLLTAQHEQHHNQHA</sequence>
<dbReference type="GO" id="GO:0006171">
    <property type="term" value="P:cAMP biosynthetic process"/>
    <property type="evidence" value="ECO:0007669"/>
    <property type="project" value="TreeGrafter"/>
</dbReference>
<dbReference type="GO" id="GO:0004016">
    <property type="term" value="F:adenylate cyclase activity"/>
    <property type="evidence" value="ECO:0007669"/>
    <property type="project" value="UniProtKB-ARBA"/>
</dbReference>
<dbReference type="CDD" id="cd00207">
    <property type="entry name" value="fer2"/>
    <property type="match status" value="1"/>
</dbReference>
<dbReference type="PATRIC" id="fig|60890.4.peg.3246"/>
<dbReference type="EMBL" id="CP015124">
    <property type="protein sequence ID" value="ANP38211.1"/>
    <property type="molecule type" value="Genomic_DNA"/>
</dbReference>
<gene>
    <name evidence="7" type="ORF">JL2886_03332</name>
</gene>
<name>A0A1B0ZVV8_9RHOB</name>
<dbReference type="InterPro" id="IPR001054">
    <property type="entry name" value="A/G_cyclase"/>
</dbReference>
<dbReference type="SUPFAM" id="SSF55073">
    <property type="entry name" value="Nucleotide cyclase"/>
    <property type="match status" value="1"/>
</dbReference>
<comment type="subcellular location">
    <subcellularLocation>
        <location evidence="1">Cell membrane</location>
        <topology evidence="1">Multi-pass membrane protein</topology>
    </subcellularLocation>
</comment>
<reference evidence="7 8" key="1">
    <citation type="submission" date="2016-04" db="EMBL/GenBank/DDBJ databases">
        <authorList>
            <person name="Evans L.H."/>
            <person name="Alamgir A."/>
            <person name="Owens N."/>
            <person name="Weber N.D."/>
            <person name="Virtaneva K."/>
            <person name="Barbian K."/>
            <person name="Babar A."/>
            <person name="Rosenke K."/>
        </authorList>
    </citation>
    <scope>NUCLEOTIDE SEQUENCE [LARGE SCALE GENOMIC DNA]</scope>
    <source>
        <strain evidence="7 8">JL2886</strain>
    </source>
</reference>
<keyword evidence="4" id="KW-1133">Transmembrane helix</keyword>
<feature type="transmembrane region" description="Helical" evidence="4">
    <location>
        <begin position="228"/>
        <end position="246"/>
    </location>
</feature>
<protein>
    <submittedName>
        <fullName evidence="7">Guanylate cyclase</fullName>
    </submittedName>
</protein>
<keyword evidence="3 4" id="KW-0472">Membrane</keyword>
<evidence type="ECO:0000259" key="6">
    <source>
        <dbReference type="PROSITE" id="PS51085"/>
    </source>
</evidence>
<dbReference type="Gene3D" id="3.30.70.1230">
    <property type="entry name" value="Nucleotide cyclase"/>
    <property type="match status" value="1"/>
</dbReference>
<dbReference type="Gene3D" id="3.10.20.30">
    <property type="match status" value="1"/>
</dbReference>
<dbReference type="PROSITE" id="PS51085">
    <property type="entry name" value="2FE2S_FER_2"/>
    <property type="match status" value="1"/>
</dbReference>
<dbReference type="Proteomes" id="UP000092565">
    <property type="component" value="Chromosome"/>
</dbReference>
<organism evidence="7 8">
    <name type="scientific">Phaeobacter gallaeciensis</name>
    <dbReference type="NCBI Taxonomy" id="60890"/>
    <lineage>
        <taxon>Bacteria</taxon>
        <taxon>Pseudomonadati</taxon>
        <taxon>Pseudomonadota</taxon>
        <taxon>Alphaproteobacteria</taxon>
        <taxon>Rhodobacterales</taxon>
        <taxon>Roseobacteraceae</taxon>
        <taxon>Phaeobacter</taxon>
    </lineage>
</organism>
<feature type="transmembrane region" description="Helical" evidence="4">
    <location>
        <begin position="137"/>
        <end position="159"/>
    </location>
</feature>
<dbReference type="CDD" id="cd07302">
    <property type="entry name" value="CHD"/>
    <property type="match status" value="1"/>
</dbReference>
<evidence type="ECO:0000313" key="7">
    <source>
        <dbReference type="EMBL" id="ANP38211.1"/>
    </source>
</evidence>
<dbReference type="GO" id="GO:0005886">
    <property type="term" value="C:plasma membrane"/>
    <property type="evidence" value="ECO:0007669"/>
    <property type="project" value="UniProtKB-SubCell"/>
</dbReference>
<feature type="domain" description="Guanylate cyclase" evidence="5">
    <location>
        <begin position="367"/>
        <end position="498"/>
    </location>
</feature>
<evidence type="ECO:0000256" key="2">
    <source>
        <dbReference type="ARBA" id="ARBA00022475"/>
    </source>
</evidence>
<dbReference type="InterPro" id="IPR001041">
    <property type="entry name" value="2Fe-2S_ferredoxin-type"/>
</dbReference>
<keyword evidence="8" id="KW-1185">Reference proteome</keyword>
<dbReference type="InterPro" id="IPR034804">
    <property type="entry name" value="SQR/QFR_C/D"/>
</dbReference>
<dbReference type="SUPFAM" id="SSF81343">
    <property type="entry name" value="Fumarate reductase respiratory complex transmembrane subunits"/>
    <property type="match status" value="1"/>
</dbReference>
<dbReference type="RefSeq" id="WP_065273763.1">
    <property type="nucleotide sequence ID" value="NZ_CP015124.1"/>
</dbReference>
<feature type="transmembrane region" description="Helical" evidence="4">
    <location>
        <begin position="91"/>
        <end position="109"/>
    </location>
</feature>
<evidence type="ECO:0000256" key="3">
    <source>
        <dbReference type="ARBA" id="ARBA00023136"/>
    </source>
</evidence>
<dbReference type="Pfam" id="PF00111">
    <property type="entry name" value="Fer2"/>
    <property type="match status" value="1"/>
</dbReference>
<dbReference type="AlphaFoldDB" id="A0A1B0ZVV8"/>
<feature type="transmembrane region" description="Helical" evidence="4">
    <location>
        <begin position="171"/>
        <end position="189"/>
    </location>
</feature>
<evidence type="ECO:0000259" key="5">
    <source>
        <dbReference type="PROSITE" id="PS50125"/>
    </source>
</evidence>
<evidence type="ECO:0000256" key="4">
    <source>
        <dbReference type="SAM" id="Phobius"/>
    </source>
</evidence>